<evidence type="ECO:0000256" key="6">
    <source>
        <dbReference type="ARBA" id="ARBA00022833"/>
    </source>
</evidence>
<evidence type="ECO:0000259" key="8">
    <source>
        <dbReference type="Pfam" id="PF01431"/>
    </source>
</evidence>
<accession>A0A443QTA3</accession>
<keyword evidence="3" id="KW-0645">Protease</keyword>
<keyword evidence="7" id="KW-0482">Metalloprotease</keyword>
<evidence type="ECO:0000259" key="9">
    <source>
        <dbReference type="Pfam" id="PF05649"/>
    </source>
</evidence>
<name>A0A443QTA3_9ACAR</name>
<dbReference type="GO" id="GO:0005886">
    <property type="term" value="C:plasma membrane"/>
    <property type="evidence" value="ECO:0007669"/>
    <property type="project" value="TreeGrafter"/>
</dbReference>
<dbReference type="AlphaFoldDB" id="A0A443QTA3"/>
<dbReference type="Pfam" id="PF05649">
    <property type="entry name" value="Peptidase_M13_N"/>
    <property type="match status" value="1"/>
</dbReference>
<dbReference type="GO" id="GO:0016485">
    <property type="term" value="P:protein processing"/>
    <property type="evidence" value="ECO:0007669"/>
    <property type="project" value="TreeGrafter"/>
</dbReference>
<dbReference type="InterPro" id="IPR042089">
    <property type="entry name" value="Peptidase_M13_dom_2"/>
</dbReference>
<dbReference type="PANTHER" id="PTHR11733:SF208">
    <property type="entry name" value="PEPTIDASE M13 C-TERMINAL DOMAIN-CONTAINING PROTEIN"/>
    <property type="match status" value="1"/>
</dbReference>
<dbReference type="SUPFAM" id="SSF55486">
    <property type="entry name" value="Metalloproteases ('zincins'), catalytic domain"/>
    <property type="match status" value="1"/>
</dbReference>
<dbReference type="InterPro" id="IPR024079">
    <property type="entry name" value="MetalloPept_cat_dom_sf"/>
</dbReference>
<evidence type="ECO:0000256" key="3">
    <source>
        <dbReference type="ARBA" id="ARBA00022670"/>
    </source>
</evidence>
<dbReference type="PROSITE" id="PS51885">
    <property type="entry name" value="NEPRILYSIN"/>
    <property type="match status" value="1"/>
</dbReference>
<protein>
    <submittedName>
        <fullName evidence="10">Membrane metallo-endopeptidase-like 1</fullName>
    </submittedName>
</protein>
<evidence type="ECO:0000256" key="2">
    <source>
        <dbReference type="ARBA" id="ARBA00007357"/>
    </source>
</evidence>
<dbReference type="CDD" id="cd08662">
    <property type="entry name" value="M13"/>
    <property type="match status" value="1"/>
</dbReference>
<evidence type="ECO:0000313" key="10">
    <source>
        <dbReference type="EMBL" id="RWS06231.1"/>
    </source>
</evidence>
<keyword evidence="4" id="KW-0479">Metal-binding</keyword>
<sequence>MVERINSSDNWSYLYKMKTTYDQCMDKNAIELLGKLPIEAVFDEIGGWPLLMGSNWTELTIGLTSFLVSLRKIGLRPDIFTEVEVQPLIVDGTYNSIYVNQASLVLGDRSYYLKGINDTIMQAYFNFMMEVAINLGANAEASKKEMLNVLEFEIELAKLTVARESIETIYHPRKFDQLQEIAPIFNWTEFFIGIAGDQVILDEDDYYVIVEVPEYISNLSEFLARSDKRTIVNYIVWQVVLKLIPLLDDNWLLISRRMYMHLDGRTRLLPRWEFCIDTIKRYYLIGSSALYVQHVKDLKLKIKLVKAMINSMKQKLVEMIRSSGWMDVETKRGAIEKVNEMQSFVGYPEELLNNSAVDHFYANLYIASNNSFYINILRLRQWKMDETFYKLQIRNKKGDWRYQDTIHINAYYRAQENSIYIPLPIIEELGINYEQPMYLNYGTLGWIIGHEITHGFDTQGRYFGANGTIVDWWTNTTQNKFEQKMKCFSEQYGNYTAPETGQRLNGNLTLSENIADNGGLEQAYYAYTEQMLQHDAEKFLPSLNFTPLQLFFIQSASFYCGKWKKHMLEYLIKIDEHSPARM</sequence>
<dbReference type="Gene3D" id="1.10.1380.10">
    <property type="entry name" value="Neutral endopeptidase , domain2"/>
    <property type="match status" value="1"/>
</dbReference>
<dbReference type="PRINTS" id="PR00786">
    <property type="entry name" value="NEPRILYSIN"/>
</dbReference>
<dbReference type="GO" id="GO:0004222">
    <property type="term" value="F:metalloendopeptidase activity"/>
    <property type="evidence" value="ECO:0007669"/>
    <property type="project" value="InterPro"/>
</dbReference>
<feature type="domain" description="Peptidase M13 N-terminal" evidence="9">
    <location>
        <begin position="9"/>
        <end position="348"/>
    </location>
</feature>
<gene>
    <name evidence="10" type="ORF">B4U79_00681</name>
</gene>
<dbReference type="InterPro" id="IPR000718">
    <property type="entry name" value="Peptidase_M13"/>
</dbReference>
<dbReference type="GO" id="GO:0046872">
    <property type="term" value="F:metal ion binding"/>
    <property type="evidence" value="ECO:0007669"/>
    <property type="project" value="UniProtKB-KW"/>
</dbReference>
<feature type="non-terminal residue" evidence="10">
    <location>
        <position position="582"/>
    </location>
</feature>
<comment type="cofactor">
    <cofactor evidence="1">
        <name>Zn(2+)</name>
        <dbReference type="ChEBI" id="CHEBI:29105"/>
    </cofactor>
</comment>
<evidence type="ECO:0000256" key="4">
    <source>
        <dbReference type="ARBA" id="ARBA00022723"/>
    </source>
</evidence>
<dbReference type="Pfam" id="PF01431">
    <property type="entry name" value="Peptidase_M13"/>
    <property type="match status" value="1"/>
</dbReference>
<dbReference type="InterPro" id="IPR008753">
    <property type="entry name" value="Peptidase_M13_N"/>
</dbReference>
<dbReference type="Gene3D" id="3.40.390.10">
    <property type="entry name" value="Collagenase (Catalytic Domain)"/>
    <property type="match status" value="1"/>
</dbReference>
<organism evidence="10 11">
    <name type="scientific">Dinothrombium tinctorium</name>
    <dbReference type="NCBI Taxonomy" id="1965070"/>
    <lineage>
        <taxon>Eukaryota</taxon>
        <taxon>Metazoa</taxon>
        <taxon>Ecdysozoa</taxon>
        <taxon>Arthropoda</taxon>
        <taxon>Chelicerata</taxon>
        <taxon>Arachnida</taxon>
        <taxon>Acari</taxon>
        <taxon>Acariformes</taxon>
        <taxon>Trombidiformes</taxon>
        <taxon>Prostigmata</taxon>
        <taxon>Anystina</taxon>
        <taxon>Parasitengona</taxon>
        <taxon>Trombidioidea</taxon>
        <taxon>Trombidiidae</taxon>
        <taxon>Dinothrombium</taxon>
    </lineage>
</organism>
<keyword evidence="11" id="KW-1185">Reference proteome</keyword>
<evidence type="ECO:0000256" key="5">
    <source>
        <dbReference type="ARBA" id="ARBA00022801"/>
    </source>
</evidence>
<evidence type="ECO:0000256" key="1">
    <source>
        <dbReference type="ARBA" id="ARBA00001947"/>
    </source>
</evidence>
<comment type="similarity">
    <text evidence="2">Belongs to the peptidase M13 family.</text>
</comment>
<feature type="domain" description="Peptidase M13 C-terminal" evidence="8">
    <location>
        <begin position="409"/>
        <end position="581"/>
    </location>
</feature>
<dbReference type="InterPro" id="IPR018497">
    <property type="entry name" value="Peptidase_M13_C"/>
</dbReference>
<dbReference type="OrthoDB" id="6475849at2759"/>
<dbReference type="PANTHER" id="PTHR11733">
    <property type="entry name" value="ZINC METALLOPROTEASE FAMILY M13 NEPRILYSIN-RELATED"/>
    <property type="match status" value="1"/>
</dbReference>
<comment type="caution">
    <text evidence="10">The sequence shown here is derived from an EMBL/GenBank/DDBJ whole genome shotgun (WGS) entry which is preliminary data.</text>
</comment>
<dbReference type="Proteomes" id="UP000285301">
    <property type="component" value="Unassembled WGS sequence"/>
</dbReference>
<reference evidence="10 11" key="1">
    <citation type="journal article" date="2018" name="Gigascience">
        <title>Genomes of trombidid mites reveal novel predicted allergens and laterally-transferred genes associated with secondary metabolism.</title>
        <authorList>
            <person name="Dong X."/>
            <person name="Chaisiri K."/>
            <person name="Xia D."/>
            <person name="Armstrong S.D."/>
            <person name="Fang Y."/>
            <person name="Donnelly M.J."/>
            <person name="Kadowaki T."/>
            <person name="McGarry J.W."/>
            <person name="Darby A.C."/>
            <person name="Makepeace B.L."/>
        </authorList>
    </citation>
    <scope>NUCLEOTIDE SEQUENCE [LARGE SCALE GENOMIC DNA]</scope>
    <source>
        <strain evidence="10">UoL-WK</strain>
    </source>
</reference>
<dbReference type="EMBL" id="NCKU01004256">
    <property type="protein sequence ID" value="RWS06231.1"/>
    <property type="molecule type" value="Genomic_DNA"/>
</dbReference>
<keyword evidence="5" id="KW-0378">Hydrolase</keyword>
<keyword evidence="6" id="KW-0862">Zinc</keyword>
<evidence type="ECO:0000313" key="11">
    <source>
        <dbReference type="Proteomes" id="UP000285301"/>
    </source>
</evidence>
<proteinExistence type="inferred from homology"/>
<evidence type="ECO:0000256" key="7">
    <source>
        <dbReference type="ARBA" id="ARBA00023049"/>
    </source>
</evidence>